<feature type="non-terminal residue" evidence="2">
    <location>
        <position position="150"/>
    </location>
</feature>
<organism evidence="2 3">
    <name type="scientific">Candidatus Faecivivens stercoripullorum</name>
    <dbReference type="NCBI Taxonomy" id="2840805"/>
    <lineage>
        <taxon>Bacteria</taxon>
        <taxon>Bacillati</taxon>
        <taxon>Bacillota</taxon>
        <taxon>Clostridia</taxon>
        <taxon>Eubacteriales</taxon>
        <taxon>Oscillospiraceae</taxon>
        <taxon>Oscillospiraceae incertae sedis</taxon>
        <taxon>Candidatus Faecivivens</taxon>
    </lineage>
</organism>
<proteinExistence type="predicted"/>
<dbReference type="AlphaFoldDB" id="A0A9D1H6P7"/>
<evidence type="ECO:0000256" key="1">
    <source>
        <dbReference type="SAM" id="Phobius"/>
    </source>
</evidence>
<protein>
    <submittedName>
        <fullName evidence="2">Uncharacterized protein</fullName>
    </submittedName>
</protein>
<dbReference type="EMBL" id="DVLW01000149">
    <property type="protein sequence ID" value="HIT94598.1"/>
    <property type="molecule type" value="Genomic_DNA"/>
</dbReference>
<sequence length="150" mass="17565">MRIIIHGKKLVFGVLALLVFAIIICFTIFNVQNANGSSDFHRLEKGSSEWFPYVAGDDDSVYFRNMRCELYVWKQDRVELLRDDFTGCHLAVKGEKLFYHDEWRDETGQYHIGLLCYDLDSQDEQVVLDYLDYPGLYVNQGTSGLYGWWE</sequence>
<name>A0A9D1H6P7_9FIRM</name>
<comment type="caution">
    <text evidence="2">The sequence shown here is derived from an EMBL/GenBank/DDBJ whole genome shotgun (WGS) entry which is preliminary data.</text>
</comment>
<reference evidence="2" key="2">
    <citation type="journal article" date="2021" name="PeerJ">
        <title>Extensive microbial diversity within the chicken gut microbiome revealed by metagenomics and culture.</title>
        <authorList>
            <person name="Gilroy R."/>
            <person name="Ravi A."/>
            <person name="Getino M."/>
            <person name="Pursley I."/>
            <person name="Horton D.L."/>
            <person name="Alikhan N.F."/>
            <person name="Baker D."/>
            <person name="Gharbi K."/>
            <person name="Hall N."/>
            <person name="Watson M."/>
            <person name="Adriaenssens E.M."/>
            <person name="Foster-Nyarko E."/>
            <person name="Jarju S."/>
            <person name="Secka A."/>
            <person name="Antonio M."/>
            <person name="Oren A."/>
            <person name="Chaudhuri R.R."/>
            <person name="La Ragione R."/>
            <person name="Hildebrand F."/>
            <person name="Pallen M.J."/>
        </authorList>
    </citation>
    <scope>NUCLEOTIDE SEQUENCE</scope>
    <source>
        <strain evidence="2">ChiBcec7-5410</strain>
    </source>
</reference>
<feature type="transmembrane region" description="Helical" evidence="1">
    <location>
        <begin position="12"/>
        <end position="31"/>
    </location>
</feature>
<evidence type="ECO:0000313" key="2">
    <source>
        <dbReference type="EMBL" id="HIT94598.1"/>
    </source>
</evidence>
<keyword evidence="1" id="KW-1133">Transmembrane helix</keyword>
<gene>
    <name evidence="2" type="ORF">IAC43_05395</name>
</gene>
<reference evidence="2" key="1">
    <citation type="submission" date="2020-10" db="EMBL/GenBank/DDBJ databases">
        <authorList>
            <person name="Gilroy R."/>
        </authorList>
    </citation>
    <scope>NUCLEOTIDE SEQUENCE</scope>
    <source>
        <strain evidence="2">ChiBcec7-5410</strain>
    </source>
</reference>
<dbReference type="Proteomes" id="UP000824160">
    <property type="component" value="Unassembled WGS sequence"/>
</dbReference>
<keyword evidence="1" id="KW-0812">Transmembrane</keyword>
<keyword evidence="1" id="KW-0472">Membrane</keyword>
<accession>A0A9D1H6P7</accession>
<evidence type="ECO:0000313" key="3">
    <source>
        <dbReference type="Proteomes" id="UP000824160"/>
    </source>
</evidence>